<gene>
    <name evidence="2" type="ORF">MONBRDRAFT_16141</name>
</gene>
<reference evidence="2 3" key="1">
    <citation type="journal article" date="2008" name="Nature">
        <title>The genome of the choanoflagellate Monosiga brevicollis and the origin of metazoans.</title>
        <authorList>
            <consortium name="JGI Sequencing"/>
            <person name="King N."/>
            <person name="Westbrook M.J."/>
            <person name="Young S.L."/>
            <person name="Kuo A."/>
            <person name="Abedin M."/>
            <person name="Chapman J."/>
            <person name="Fairclough S."/>
            <person name="Hellsten U."/>
            <person name="Isogai Y."/>
            <person name="Letunic I."/>
            <person name="Marr M."/>
            <person name="Pincus D."/>
            <person name="Putnam N."/>
            <person name="Rokas A."/>
            <person name="Wright K.J."/>
            <person name="Zuzow R."/>
            <person name="Dirks W."/>
            <person name="Good M."/>
            <person name="Goodstein D."/>
            <person name="Lemons D."/>
            <person name="Li W."/>
            <person name="Lyons J.B."/>
            <person name="Morris A."/>
            <person name="Nichols S."/>
            <person name="Richter D.J."/>
            <person name="Salamov A."/>
            <person name="Bork P."/>
            <person name="Lim W.A."/>
            <person name="Manning G."/>
            <person name="Miller W.T."/>
            <person name="McGinnis W."/>
            <person name="Shapiro H."/>
            <person name="Tjian R."/>
            <person name="Grigoriev I.V."/>
            <person name="Rokhsar D."/>
        </authorList>
    </citation>
    <scope>NUCLEOTIDE SEQUENCE [LARGE SCALE GENOMIC DNA]</scope>
    <source>
        <strain evidence="3">MX1 / ATCC 50154</strain>
    </source>
</reference>
<dbReference type="PANTHER" id="PTHR21534">
    <property type="entry name" value="KATANIN-INTERACTING PROTEIN"/>
    <property type="match status" value="1"/>
</dbReference>
<proteinExistence type="predicted"/>
<dbReference type="STRING" id="81824.A9UW36"/>
<feature type="domain" description="KATNIP" evidence="1">
    <location>
        <begin position="31"/>
        <end position="182"/>
    </location>
</feature>
<keyword evidence="3" id="KW-1185">Reference proteome</keyword>
<dbReference type="InterPro" id="IPR026704">
    <property type="entry name" value="KATNIP"/>
</dbReference>
<dbReference type="GeneID" id="5889866"/>
<sequence>MDDGEQYHVADDATGREGVQVSLPSGRELELTLHSTWGDPHYVGLTGIDVFDSSGQCITRQASVHAVPESLRHIPGHEADPRVAANLIDGVNRTCDELHMWLAPFMATIDSPPVVRLTWAQPITIGALRLWNYNQSRIHSHRGARQVSMRLDKKCIFTGEIRQASGHMGLNDPDGFGDLILFTTDEQCLHTMAPSRPALIEARPQTGGGSDHSEVEVSEATDEFCASPTTGGHGADSLFSAGQLAMEILATHGDPFYAGLTGLELRDTEGRLIALQASSLWAEPRDLNALPDVDGDLRTLDKLVDGVTRTTDDEHMWLIPFTVGAEHWLKVQLPGPTVVASIRVWNYNKSVDDVGRGVRRLRVYADGELVSPSSGFALRPAPGHAHFDFGQELLLDGVDRQAASRAAIQAQGDQEEYATACVTAARLCYAPSWLPAGSWLRLCILSTCGDPHYVGLNGLALLDTAGQPIHISPEMLVASPHSINVLPAVSGDVRTPDKLVDGQNETADDRHMWLTPFLPRGGNAVDILLPAAQCLGGVRLWNYRKTPRRGVHHFQLLLDGL</sequence>
<organism evidence="2 3">
    <name type="scientific">Monosiga brevicollis</name>
    <name type="common">Choanoflagellate</name>
    <dbReference type="NCBI Taxonomy" id="81824"/>
    <lineage>
        <taxon>Eukaryota</taxon>
        <taxon>Choanoflagellata</taxon>
        <taxon>Craspedida</taxon>
        <taxon>Salpingoecidae</taxon>
        <taxon>Monosiga</taxon>
    </lineage>
</organism>
<dbReference type="RefSeq" id="XP_001744751.1">
    <property type="nucleotide sequence ID" value="XM_001744699.1"/>
</dbReference>
<feature type="domain" description="KATNIP" evidence="1">
    <location>
        <begin position="247"/>
        <end position="560"/>
    </location>
</feature>
<dbReference type="InParanoid" id="A9UW36"/>
<dbReference type="Pfam" id="PF14652">
    <property type="entry name" value="DUF4457"/>
    <property type="match status" value="2"/>
</dbReference>
<dbReference type="PANTHER" id="PTHR21534:SF0">
    <property type="entry name" value="KATANIN-INTERACTING PROTEIN"/>
    <property type="match status" value="1"/>
</dbReference>
<dbReference type="eggNOG" id="ENOG502QRY1">
    <property type="taxonomic scope" value="Eukaryota"/>
</dbReference>
<evidence type="ECO:0000313" key="3">
    <source>
        <dbReference type="Proteomes" id="UP000001357"/>
    </source>
</evidence>
<dbReference type="OMA" id="HIPGHEA"/>
<accession>A9UW36</accession>
<protein>
    <recommendedName>
        <fullName evidence="1">KATNIP domain-containing protein</fullName>
    </recommendedName>
</protein>
<dbReference type="AlphaFoldDB" id="A9UW36"/>
<name>A9UW36_MONBE</name>
<dbReference type="EMBL" id="CH991547">
    <property type="protein sequence ID" value="EDQ90700.1"/>
    <property type="molecule type" value="Genomic_DNA"/>
</dbReference>
<dbReference type="KEGG" id="mbr:MONBRDRAFT_16141"/>
<dbReference type="Proteomes" id="UP000001357">
    <property type="component" value="Unassembled WGS sequence"/>
</dbReference>
<dbReference type="InterPro" id="IPR027859">
    <property type="entry name" value="KATNIP_dom"/>
</dbReference>
<evidence type="ECO:0000313" key="2">
    <source>
        <dbReference type="EMBL" id="EDQ90700.1"/>
    </source>
</evidence>
<evidence type="ECO:0000259" key="1">
    <source>
        <dbReference type="Pfam" id="PF14652"/>
    </source>
</evidence>